<comment type="caution">
    <text evidence="3">The sequence shown here is derived from an EMBL/GenBank/DDBJ whole genome shotgun (WGS) entry which is preliminary data.</text>
</comment>
<evidence type="ECO:0008006" key="5">
    <source>
        <dbReference type="Google" id="ProtNLM"/>
    </source>
</evidence>
<dbReference type="AlphaFoldDB" id="B9XBT2"/>
<reference evidence="3 4" key="1">
    <citation type="journal article" date="2011" name="J. Bacteriol.">
        <title>Genome sequence of 'Pedosphaera parvula' Ellin514, an aerobic Verrucomicrobial isolate from pasture soil.</title>
        <authorList>
            <person name="Kant R."/>
            <person name="van Passel M.W."/>
            <person name="Sangwan P."/>
            <person name="Palva A."/>
            <person name="Lucas S."/>
            <person name="Copeland A."/>
            <person name="Lapidus A."/>
            <person name="Glavina Del Rio T."/>
            <person name="Dalin E."/>
            <person name="Tice H."/>
            <person name="Bruce D."/>
            <person name="Goodwin L."/>
            <person name="Pitluck S."/>
            <person name="Chertkov O."/>
            <person name="Larimer F.W."/>
            <person name="Land M.L."/>
            <person name="Hauser L."/>
            <person name="Brettin T.S."/>
            <person name="Detter J.C."/>
            <person name="Han S."/>
            <person name="de Vos W.M."/>
            <person name="Janssen P.H."/>
            <person name="Smidt H."/>
        </authorList>
    </citation>
    <scope>NUCLEOTIDE SEQUENCE [LARGE SCALE GENOMIC DNA]</scope>
    <source>
        <strain evidence="3 4">Ellin514</strain>
    </source>
</reference>
<dbReference type="InterPro" id="IPR011042">
    <property type="entry name" value="6-blade_b-propeller_TolB-like"/>
</dbReference>
<evidence type="ECO:0000256" key="1">
    <source>
        <dbReference type="ARBA" id="ARBA00009820"/>
    </source>
</evidence>
<comment type="similarity">
    <text evidence="1">Belongs to the TolB family.</text>
</comment>
<dbReference type="EMBL" id="ABOX02000003">
    <property type="protein sequence ID" value="EEF62967.1"/>
    <property type="molecule type" value="Genomic_DNA"/>
</dbReference>
<sequence>MEPHRRAQSVDSMFWMRLVLLLCALLMIGGIRQTEAGVVYETPTEFLASGDFNADGNIDVLVLDKATGNARVGYQDTNGILYWSAPLVTGLENATGCAIGRFLQTNRDAVAVTSPDLNRIKLVDLSNTNVAGSPVVITTSGLGPHSLVGLKKPLGGVGNSFDHLLSASSYNNLPSERLDLTSFSLGASSPAGQFNENGIFARPNALQLGTNAFDFAMGLVRGTNDTLHIWQFTNSPGLLTTYSNLPPLSDYAVGRFNGETLPRVAFYVPGQSNISIVQLTNISGALSFGTSIAISLTNAIEGVYYVAGTNGDGSLQVQFGDGIQGIRLPGNSPILGAAYRNGSGATGLVPLTNDKFALLTAPTGTVTSVHAQVMQYNGNGYTQISAGDLPAISSHTTRANVWLFQKEPFVSSAPGFIASLSSPDWSTLVTGLPGSLNVRKESDAGASTGLGNASTNSPGAPPQGAAYGVPDQYLDSISLFSYASPRPAEPVVVTITPPPASYPGPIQVSFSTLNASDKVFYRTGPTNAWQQYAATFQLTNDTTVQYYGTNSSANSRSSLVSAKYLLASNNKGPEQPLIVDPFAGTNNPPIFNTNQVTISYNGTIFYSRRSGTTGSIWSIDLDGAGDDYITSGIRPRVSHDGQWMAFLREGNPFAGQGNIWVRNLVSGLEQRILVNTNSIVSYDWDLSGTNLVIDYACKLWRLGLNGSLALLPLNENCADVAPVVNPLDGRLAYFNLNPNALNPGISVTTPDLATGVHFNLNVFGASWPSWSPDGQNLVFVDSNDYSSVDKGTNLYLVHSDGTGVHQMTRLNAAPNGFPHGAIWSPSGDALVSAGTVNGTNGLYVLPLFDDVCACTALRLPTTPGDPIDFVGSIAVAAAPQPQFGKPGLFIRLDPNDVVVYWSTNYVGYVLEATGNATVTSVWSTVNGPYIPSGFFYEHREPKTNLLARQFFRLRFGGLALNAPTLSIHVETNQLVINWSTNATGFTLESKTDVSPATSWTTVSGPYTISGSLMEKRKAISSQQSQEFFRLRKP</sequence>
<proteinExistence type="inferred from homology"/>
<dbReference type="STRING" id="320771.Cflav_PD5602"/>
<dbReference type="InterPro" id="IPR011659">
    <property type="entry name" value="WD40"/>
</dbReference>
<dbReference type="SUPFAM" id="SSF82171">
    <property type="entry name" value="DPP6 N-terminal domain-like"/>
    <property type="match status" value="1"/>
</dbReference>
<dbReference type="Pfam" id="PF07676">
    <property type="entry name" value="PD40"/>
    <property type="match status" value="2"/>
</dbReference>
<protein>
    <recommendedName>
        <fullName evidence="5">WD40 domain protein beta Propeller</fullName>
    </recommendedName>
</protein>
<dbReference type="OrthoDB" id="187742at2"/>
<evidence type="ECO:0000256" key="2">
    <source>
        <dbReference type="SAM" id="MobiDB-lite"/>
    </source>
</evidence>
<feature type="region of interest" description="Disordered" evidence="2">
    <location>
        <begin position="439"/>
        <end position="464"/>
    </location>
</feature>
<name>B9XBT2_PEDPL</name>
<dbReference type="PANTHER" id="PTHR36842:SF1">
    <property type="entry name" value="PROTEIN TOLB"/>
    <property type="match status" value="1"/>
</dbReference>
<organism evidence="3 4">
    <name type="scientific">Pedosphaera parvula (strain Ellin514)</name>
    <dbReference type="NCBI Taxonomy" id="320771"/>
    <lineage>
        <taxon>Bacteria</taxon>
        <taxon>Pseudomonadati</taxon>
        <taxon>Verrucomicrobiota</taxon>
        <taxon>Pedosphaerae</taxon>
        <taxon>Pedosphaerales</taxon>
        <taxon>Pedosphaeraceae</taxon>
        <taxon>Pedosphaera</taxon>
    </lineage>
</organism>
<feature type="compositionally biased region" description="Polar residues" evidence="2">
    <location>
        <begin position="449"/>
        <end position="458"/>
    </location>
</feature>
<evidence type="ECO:0000313" key="4">
    <source>
        <dbReference type="Proteomes" id="UP000003688"/>
    </source>
</evidence>
<keyword evidence="4" id="KW-1185">Reference proteome</keyword>
<dbReference type="Gene3D" id="2.120.10.30">
    <property type="entry name" value="TolB, C-terminal domain"/>
    <property type="match status" value="2"/>
</dbReference>
<dbReference type="PANTHER" id="PTHR36842">
    <property type="entry name" value="PROTEIN TOLB HOMOLOG"/>
    <property type="match status" value="1"/>
</dbReference>
<dbReference type="Proteomes" id="UP000003688">
    <property type="component" value="Unassembled WGS sequence"/>
</dbReference>
<gene>
    <name evidence="3" type="ORF">Cflav_PD5602</name>
</gene>
<accession>B9XBT2</accession>
<evidence type="ECO:0000313" key="3">
    <source>
        <dbReference type="EMBL" id="EEF62967.1"/>
    </source>
</evidence>